<dbReference type="Proteomes" id="UP000314294">
    <property type="component" value="Unassembled WGS sequence"/>
</dbReference>
<organism evidence="1 2">
    <name type="scientific">Liparis tanakae</name>
    <name type="common">Tanaka's snailfish</name>
    <dbReference type="NCBI Taxonomy" id="230148"/>
    <lineage>
        <taxon>Eukaryota</taxon>
        <taxon>Metazoa</taxon>
        <taxon>Chordata</taxon>
        <taxon>Craniata</taxon>
        <taxon>Vertebrata</taxon>
        <taxon>Euteleostomi</taxon>
        <taxon>Actinopterygii</taxon>
        <taxon>Neopterygii</taxon>
        <taxon>Teleostei</taxon>
        <taxon>Neoteleostei</taxon>
        <taxon>Acanthomorphata</taxon>
        <taxon>Eupercaria</taxon>
        <taxon>Perciformes</taxon>
        <taxon>Cottioidei</taxon>
        <taxon>Cottales</taxon>
        <taxon>Liparidae</taxon>
        <taxon>Liparis</taxon>
    </lineage>
</organism>
<dbReference type="AlphaFoldDB" id="A0A4Z2FV56"/>
<evidence type="ECO:0000313" key="2">
    <source>
        <dbReference type="Proteomes" id="UP000314294"/>
    </source>
</evidence>
<name>A0A4Z2FV56_9TELE</name>
<accession>A0A4Z2FV56</accession>
<proteinExistence type="predicted"/>
<reference evidence="1 2" key="1">
    <citation type="submission" date="2019-03" db="EMBL/GenBank/DDBJ databases">
        <title>First draft genome of Liparis tanakae, snailfish: a comprehensive survey of snailfish specific genes.</title>
        <authorList>
            <person name="Kim W."/>
            <person name="Song I."/>
            <person name="Jeong J.-H."/>
            <person name="Kim D."/>
            <person name="Kim S."/>
            <person name="Ryu S."/>
            <person name="Song J.Y."/>
            <person name="Lee S.K."/>
        </authorList>
    </citation>
    <scope>NUCLEOTIDE SEQUENCE [LARGE SCALE GENOMIC DNA]</scope>
    <source>
        <tissue evidence="1">Muscle</tissue>
    </source>
</reference>
<comment type="caution">
    <text evidence="1">The sequence shown here is derived from an EMBL/GenBank/DDBJ whole genome shotgun (WGS) entry which is preliminary data.</text>
</comment>
<dbReference type="EMBL" id="SRLO01000864">
    <property type="protein sequence ID" value="TNN45147.1"/>
    <property type="molecule type" value="Genomic_DNA"/>
</dbReference>
<gene>
    <name evidence="1" type="ORF">EYF80_044643</name>
</gene>
<sequence length="73" mass="8367">MQCFSSSRELFFLFTLRESRPPHLTCGGTDDGLPIASSLTLLCSARRCKFFWFYLHSHYRPVVCLGPGMSRHP</sequence>
<evidence type="ECO:0000313" key="1">
    <source>
        <dbReference type="EMBL" id="TNN45147.1"/>
    </source>
</evidence>
<keyword evidence="2" id="KW-1185">Reference proteome</keyword>
<protein>
    <submittedName>
        <fullName evidence="1">Uncharacterized protein</fullName>
    </submittedName>
</protein>